<protein>
    <submittedName>
        <fullName evidence="3">Fibronectin type-III domain-containing protein</fullName>
    </submittedName>
</protein>
<evidence type="ECO:0000313" key="1">
    <source>
        <dbReference type="EMBL" id="VDD97176.1"/>
    </source>
</evidence>
<name>A0A0N4VP30_ENTVE</name>
<gene>
    <name evidence="1" type="ORF">EVEC_LOCUS11927</name>
</gene>
<proteinExistence type="predicted"/>
<dbReference type="STRING" id="51028.A0A0N4VP30"/>
<dbReference type="WBParaSite" id="EVEC_0001275301-mRNA-1">
    <property type="protein sequence ID" value="EVEC_0001275301-mRNA-1"/>
    <property type="gene ID" value="EVEC_0001275301"/>
</dbReference>
<accession>A0A0N4VP30</accession>
<sequence>MSKENCGTATKVLAPTNVTYKFTPSSTLNFSWNGPAKALYYLQFSNVTDFGQEFSDYLSENSSLTNWSEKYGSFCDEQFYRLYSVSVDGVSDFTSIEIPSPTPQINATLKLTSLRYLDVPYEVSFHRSNASLEISLEYEKTEWPLGDEDLIVTPMFHMINCDIPDLSSAIPQPTFEKGTKPRTLVGIVGADMMYRRCQFLYYLNEVSSRTCGDAQALQNPDLSSMRTLKIECGNVEGAPCSQNIKSNQPPLCGQFEQFRYQILNKNINARDSTTNITVNVTFRSTLAANKKPLYFVAFYGHAKEFAREIEADLIGVDLLNVTGNATNCPRFKKDGNCVIEVNSINGSIIITDLRMDVLYGVTICAVMDADNLDFPVFTNQTQNFKSKASRIYIDSRGKTKRRV</sequence>
<keyword evidence="2" id="KW-1185">Reference proteome</keyword>
<evidence type="ECO:0000313" key="2">
    <source>
        <dbReference type="Proteomes" id="UP000274131"/>
    </source>
</evidence>
<evidence type="ECO:0000313" key="3">
    <source>
        <dbReference type="WBParaSite" id="EVEC_0001275301-mRNA-1"/>
    </source>
</evidence>
<organism evidence="3">
    <name type="scientific">Enterobius vermicularis</name>
    <name type="common">Human pinworm</name>
    <dbReference type="NCBI Taxonomy" id="51028"/>
    <lineage>
        <taxon>Eukaryota</taxon>
        <taxon>Metazoa</taxon>
        <taxon>Ecdysozoa</taxon>
        <taxon>Nematoda</taxon>
        <taxon>Chromadorea</taxon>
        <taxon>Rhabditida</taxon>
        <taxon>Spirurina</taxon>
        <taxon>Oxyuridomorpha</taxon>
        <taxon>Oxyuroidea</taxon>
        <taxon>Oxyuridae</taxon>
        <taxon>Enterobius</taxon>
    </lineage>
</organism>
<dbReference type="Proteomes" id="UP000274131">
    <property type="component" value="Unassembled WGS sequence"/>
</dbReference>
<reference evidence="3" key="1">
    <citation type="submission" date="2017-02" db="UniProtKB">
        <authorList>
            <consortium name="WormBaseParasite"/>
        </authorList>
    </citation>
    <scope>IDENTIFICATION</scope>
</reference>
<dbReference type="OrthoDB" id="3256376at2759"/>
<dbReference type="EMBL" id="UXUI01012995">
    <property type="protein sequence ID" value="VDD97176.1"/>
    <property type="molecule type" value="Genomic_DNA"/>
</dbReference>
<reference evidence="1 2" key="2">
    <citation type="submission" date="2018-10" db="EMBL/GenBank/DDBJ databases">
        <authorList>
            <consortium name="Pathogen Informatics"/>
        </authorList>
    </citation>
    <scope>NUCLEOTIDE SEQUENCE [LARGE SCALE GENOMIC DNA]</scope>
</reference>
<dbReference type="AlphaFoldDB" id="A0A0N4VP30"/>